<protein>
    <submittedName>
        <fullName evidence="1">Uncharacterized protein</fullName>
    </submittedName>
</protein>
<name>A0A368RAM1_SETIT</name>
<sequence>MYSIFTRTPIQIYEATSYNCVSLRPTPAYALNSRQQSPNTPSFYIATPHRQLGFGSCSPTACNLTTKLPSVLIYTTRIQKPWIGQGARAVAAACMRGLASRPECAV</sequence>
<proteinExistence type="predicted"/>
<dbReference type="AlphaFoldDB" id="A0A368RAM1"/>
<organism evidence="1">
    <name type="scientific">Setaria italica</name>
    <name type="common">Foxtail millet</name>
    <name type="synonym">Panicum italicum</name>
    <dbReference type="NCBI Taxonomy" id="4555"/>
    <lineage>
        <taxon>Eukaryota</taxon>
        <taxon>Viridiplantae</taxon>
        <taxon>Streptophyta</taxon>
        <taxon>Embryophyta</taxon>
        <taxon>Tracheophyta</taxon>
        <taxon>Spermatophyta</taxon>
        <taxon>Magnoliopsida</taxon>
        <taxon>Liliopsida</taxon>
        <taxon>Poales</taxon>
        <taxon>Poaceae</taxon>
        <taxon>PACMAD clade</taxon>
        <taxon>Panicoideae</taxon>
        <taxon>Panicodae</taxon>
        <taxon>Paniceae</taxon>
        <taxon>Cenchrinae</taxon>
        <taxon>Setaria</taxon>
    </lineage>
</organism>
<dbReference type="EMBL" id="CM003532">
    <property type="protein sequence ID" value="RCV27183.1"/>
    <property type="molecule type" value="Genomic_DNA"/>
</dbReference>
<reference evidence="1" key="1">
    <citation type="journal article" date="2012" name="Nat. Biotechnol.">
        <title>Reference genome sequence of the model plant Setaria.</title>
        <authorList>
            <person name="Bennetzen J.L."/>
            <person name="Schmutz J."/>
            <person name="Wang H."/>
            <person name="Percifield R."/>
            <person name="Hawkins J."/>
            <person name="Pontaroli A.C."/>
            <person name="Estep M."/>
            <person name="Feng L."/>
            <person name="Vaughn J.N."/>
            <person name="Grimwood J."/>
            <person name="Jenkins J."/>
            <person name="Barry K."/>
            <person name="Lindquist E."/>
            <person name="Hellsten U."/>
            <person name="Deshpande S."/>
            <person name="Wang X."/>
            <person name="Wu X."/>
            <person name="Mitros T."/>
            <person name="Triplett J."/>
            <person name="Yang X."/>
            <person name="Ye C.Y."/>
            <person name="Mauro-Herrera M."/>
            <person name="Wang L."/>
            <person name="Li P."/>
            <person name="Sharma M."/>
            <person name="Sharma R."/>
            <person name="Ronald P.C."/>
            <person name="Panaud O."/>
            <person name="Kellogg E.A."/>
            <person name="Brutnell T.P."/>
            <person name="Doust A.N."/>
            <person name="Tuskan G.A."/>
            <person name="Rokhsar D."/>
            <person name="Devos K.M."/>
        </authorList>
    </citation>
    <scope>NUCLEOTIDE SEQUENCE [LARGE SCALE GENOMIC DNA]</scope>
    <source>
        <strain evidence="1">Yugu1</strain>
    </source>
</reference>
<gene>
    <name evidence="1" type="ORF">SETIT_5G304200v2</name>
</gene>
<evidence type="ECO:0000313" key="1">
    <source>
        <dbReference type="EMBL" id="RCV27183.1"/>
    </source>
</evidence>
<accession>A0A368RAM1</accession>
<reference evidence="1" key="2">
    <citation type="submission" date="2015-07" db="EMBL/GenBank/DDBJ databases">
        <authorList>
            <person name="Noorani M."/>
        </authorList>
    </citation>
    <scope>NUCLEOTIDE SEQUENCE</scope>
    <source>
        <strain evidence="1">Yugu1</strain>
    </source>
</reference>